<evidence type="ECO:0000256" key="5">
    <source>
        <dbReference type="ARBA" id="ARBA00023098"/>
    </source>
</evidence>
<dbReference type="GO" id="GO:0005886">
    <property type="term" value="C:plasma membrane"/>
    <property type="evidence" value="ECO:0007669"/>
    <property type="project" value="TreeGrafter"/>
</dbReference>
<sequence length="1582" mass="180761">MSVSKFNGRSESSPNNLIDFSDENASQCSRSDLAEILSFYSRPPEPALPAAAAYQYRNNPPYHNLVYPRGYDPLTARVPFNNGAHHPAAARSVIPAYSLDSAAARMPLQLAMLAQTRPFHSMPSSMARSHSSYPDLRHQPRAFSGRSSEGDILAIIHKETSDRLRQSGNLIDLGGRPTVMDDVSVFDPLRPLSESSESSDAGSPFVNGGDFGRWETFEETSSVDRRVSQEVSDSAFLVRGEEDVLPLPMTEEVRQQQRLSPRPPFDVENDRLSLLLVKSENENLRSFYRMIYRLQRDFQYDDELTNVGFVRAPMVEEFQRNLTGSIRLSVEHKPSEATVAFDCDVQTTVEHAISHVLFELKGDQASLMQMNRYIFRIYGRMDCLSGESPLSDYQHVHHCATNDLPLKMVLLDLSDHRDMRRTLDDDQRPFSIDDMAKRPRDPSREDASILIDVFEGEIDKFTKAFHSSQEAANDLPYQGVFQAVKAISRKLRTLEPHFVTVAVENLFSFTHSIGEEKCSHAQGADVLKSVIGDLRTAVLKLFRMYTCTFRSPFSLRNLPEKAKGRKEMITVLDSLRLKIDSVHNVPPDWKLQYSSFYFQCSLHYANEVLHVPVRSETVQMTESFFSKLSFEDWIEFRSISICSLPREAKVILSLYGVTGGETEAKFPEPNVPVLLGWNSFFVFDCDWDISATATCHLIQGDKIVGLWRSEPVVVDGPALSCLSDDPTAPLLWLVMPEYDEEVIFPAVLHSSAYAAKKDFESLDESTQQRLQEILDRDVLQILSTVEKEIVWEKRHYLHSCQGALTRILESAHGWDWASLADIYAILDYWEQLSPVQAMQLLLNQFPDEEVRRYAVNCIRQSSTEALSRFLPQLVQAIKLQNYDANALTKFLLESALHNISIAHDLYWLLKENIHCVKLGYRYRLILNALLNLSGRAMRENFLRQENLVSNLTKVSALVKASKDAQRMTTLTHALESDTQRLLAEHAVYLPINAAWKIVDLDISSCCYFPSMTVPIKLSFKSLDVDSDSINVIYKVGDDLRQDQLVMQLIRIMDKMWQFNGLNLEMVTFTIRQTDVRKGFIEAIVNAETLRKIQVGHGVTGAFKDKPLAFWLHKNNPAEADYRKAIENFTKSCAGYCVATYVLGACDRHSDNIMITHDGHLFHIDFGKFLGDAQMFGSIKRDRVPFVLTSDMVFVINGGEKPTIQFQEFVDLCCQAFNVLRRNGNTLITLFEMMIYSDIPGITRDASKYVQRALMMDLDEAGATASFTRLIEESVKSWFTQFNFFLHNLAQLRFSAENSKGQMLSFASKAYSMRTEARITTIECFGYQKRFDPQKYYVYILKVFRESQREPAFVFRSYPELTELYEKMCMMFPTAKWSQPLSRGVRIGRTNVKTVAQKRLIDVQLFLQSLVTQPEDVFHCDLVYTFFHALPRDANDMQVDKKEIKRAISPRAPESPKTRGLVKLSIHYKENQGLCVLVNHAKDLPSADGSAPDPYVKTYLYPDISRTTKKKTKVVRKTRHPTFNEMLLYRLPLDEVKYRVLKVTVWNYDRFKENAFLGGIAINLESFDLTKESVEWYTLVGTR</sequence>
<feature type="region of interest" description="Disordered" evidence="9">
    <location>
        <begin position="1"/>
        <end position="23"/>
    </location>
</feature>
<dbReference type="Gene3D" id="1.25.40.70">
    <property type="entry name" value="Phosphatidylinositol 3-kinase, accessory domain (PIK)"/>
    <property type="match status" value="1"/>
</dbReference>
<organism evidence="16 17">
    <name type="scientific">Hypsibius exemplaris</name>
    <name type="common">Freshwater tardigrade</name>
    <dbReference type="NCBI Taxonomy" id="2072580"/>
    <lineage>
        <taxon>Eukaryota</taxon>
        <taxon>Metazoa</taxon>
        <taxon>Ecdysozoa</taxon>
        <taxon>Tardigrada</taxon>
        <taxon>Eutardigrada</taxon>
        <taxon>Parachela</taxon>
        <taxon>Hypsibioidea</taxon>
        <taxon>Hypsibiidae</taxon>
        <taxon>Hypsibius</taxon>
    </lineage>
</organism>
<dbReference type="SMART" id="SM00146">
    <property type="entry name" value="PI3Kc"/>
    <property type="match status" value="1"/>
</dbReference>
<feature type="domain" description="PIK helical" evidence="13">
    <location>
        <begin position="756"/>
        <end position="932"/>
    </location>
</feature>
<feature type="domain" description="PX" evidence="11">
    <location>
        <begin position="1316"/>
        <end position="1433"/>
    </location>
</feature>
<accession>A0A1W0X557</accession>
<dbReference type="SUPFAM" id="SSF56112">
    <property type="entry name" value="Protein kinase-like (PK-like)"/>
    <property type="match status" value="1"/>
</dbReference>
<comment type="catalytic activity">
    <reaction evidence="7">
        <text>a 1,2-diacyl-sn-glycero-3-phospho-(1D-myo-inositol 4-phosphate) + ATP = a 1,2-diacyl-sn-glycero-3-phospho-(1D-myo-inositol-3,4-bisphosphate) + ADP + H(+)</text>
        <dbReference type="Rhea" id="RHEA:18373"/>
        <dbReference type="ChEBI" id="CHEBI:15378"/>
        <dbReference type="ChEBI" id="CHEBI:30616"/>
        <dbReference type="ChEBI" id="CHEBI:57658"/>
        <dbReference type="ChEBI" id="CHEBI:58178"/>
        <dbReference type="ChEBI" id="CHEBI:456216"/>
        <dbReference type="EC" id="2.7.1.154"/>
    </reaction>
    <physiologicalReaction direction="left-to-right" evidence="7">
        <dbReference type="Rhea" id="RHEA:18374"/>
    </physiologicalReaction>
</comment>
<feature type="domain" description="PI3K-RBD" evidence="14">
    <location>
        <begin position="323"/>
        <end position="412"/>
    </location>
</feature>
<dbReference type="PROSITE" id="PS51547">
    <property type="entry name" value="C2_PI3K"/>
    <property type="match status" value="1"/>
</dbReference>
<feature type="compositionally biased region" description="Basic and acidic residues" evidence="9">
    <location>
        <begin position="434"/>
        <end position="444"/>
    </location>
</feature>
<dbReference type="GO" id="GO:0048015">
    <property type="term" value="P:phosphatidylinositol-mediated signaling"/>
    <property type="evidence" value="ECO:0007669"/>
    <property type="project" value="TreeGrafter"/>
</dbReference>
<feature type="region of interest" description="Disordered" evidence="9">
    <location>
        <begin position="422"/>
        <end position="444"/>
    </location>
</feature>
<dbReference type="PANTHER" id="PTHR10048:SF14">
    <property type="entry name" value="LD28067P"/>
    <property type="match status" value="1"/>
</dbReference>
<keyword evidence="17" id="KW-1185">Reference proteome</keyword>
<proteinExistence type="inferred from homology"/>
<dbReference type="InterPro" id="IPR016024">
    <property type="entry name" value="ARM-type_fold"/>
</dbReference>
<dbReference type="Gene3D" id="1.10.1070.11">
    <property type="entry name" value="Phosphatidylinositol 3-/4-kinase, catalytic domain"/>
    <property type="match status" value="1"/>
</dbReference>
<dbReference type="SUPFAM" id="SSF49562">
    <property type="entry name" value="C2 domain (Calcium/lipid-binding domain, CaLB)"/>
    <property type="match status" value="2"/>
</dbReference>
<keyword evidence="2" id="KW-0547">Nucleotide-binding</keyword>
<dbReference type="FunFam" id="3.30.1010.10:FF:000001">
    <property type="entry name" value="Phosphatidylinositol 4-phosphate 3-kinase C2 domain-containing subunit beta"/>
    <property type="match status" value="1"/>
</dbReference>
<evidence type="ECO:0000256" key="1">
    <source>
        <dbReference type="ARBA" id="ARBA00022679"/>
    </source>
</evidence>
<dbReference type="GO" id="GO:0005737">
    <property type="term" value="C:cytoplasm"/>
    <property type="evidence" value="ECO:0007669"/>
    <property type="project" value="TreeGrafter"/>
</dbReference>
<evidence type="ECO:0000259" key="15">
    <source>
        <dbReference type="PROSITE" id="PS51547"/>
    </source>
</evidence>
<dbReference type="PANTHER" id="PTHR10048">
    <property type="entry name" value="PHOSPHATIDYLINOSITOL KINASE"/>
    <property type="match status" value="1"/>
</dbReference>
<comment type="similarity">
    <text evidence="8">Belongs to the PI3/PI4-kinase family.</text>
</comment>
<dbReference type="Gene3D" id="3.10.20.90">
    <property type="entry name" value="Phosphatidylinositol 3-kinase Catalytic Subunit, Chain A, domain 1"/>
    <property type="match status" value="1"/>
</dbReference>
<dbReference type="Pfam" id="PF00613">
    <property type="entry name" value="PI3Ka"/>
    <property type="match status" value="1"/>
</dbReference>
<evidence type="ECO:0000259" key="10">
    <source>
        <dbReference type="PROSITE" id="PS50004"/>
    </source>
</evidence>
<dbReference type="GO" id="GO:0035005">
    <property type="term" value="F:1-phosphatidylinositol-4-phosphate 3-kinase activity"/>
    <property type="evidence" value="ECO:0007669"/>
    <property type="project" value="UniProtKB-EC"/>
</dbReference>
<evidence type="ECO:0000256" key="4">
    <source>
        <dbReference type="ARBA" id="ARBA00022840"/>
    </source>
</evidence>
<dbReference type="CDD" id="cd05166">
    <property type="entry name" value="PI3Kc_II"/>
    <property type="match status" value="1"/>
</dbReference>
<feature type="domain" description="C2 PI3K-type" evidence="15">
    <location>
        <begin position="571"/>
        <end position="745"/>
    </location>
</feature>
<evidence type="ECO:0000256" key="2">
    <source>
        <dbReference type="ARBA" id="ARBA00022741"/>
    </source>
</evidence>
<dbReference type="InterPro" id="IPR000403">
    <property type="entry name" value="PI3/4_kinase_cat_dom"/>
</dbReference>
<evidence type="ECO:0000259" key="13">
    <source>
        <dbReference type="PROSITE" id="PS51545"/>
    </source>
</evidence>
<dbReference type="CDD" id="cd04012">
    <property type="entry name" value="C2A_PI3K_class_II"/>
    <property type="match status" value="1"/>
</dbReference>
<dbReference type="GO" id="GO:0035091">
    <property type="term" value="F:phosphatidylinositol binding"/>
    <property type="evidence" value="ECO:0007669"/>
    <property type="project" value="InterPro"/>
</dbReference>
<keyword evidence="3" id="KW-0418">Kinase</keyword>
<feature type="domain" description="PI3K/PI4K catalytic" evidence="12">
    <location>
        <begin position="1001"/>
        <end position="1278"/>
    </location>
</feature>
<dbReference type="InterPro" id="IPR029071">
    <property type="entry name" value="Ubiquitin-like_domsf"/>
</dbReference>
<dbReference type="Pfam" id="PF00794">
    <property type="entry name" value="PI3K_rbd"/>
    <property type="match status" value="1"/>
</dbReference>
<dbReference type="GO" id="GO:0005524">
    <property type="term" value="F:ATP binding"/>
    <property type="evidence" value="ECO:0007669"/>
    <property type="project" value="UniProtKB-KW"/>
</dbReference>
<dbReference type="GO" id="GO:0043491">
    <property type="term" value="P:phosphatidylinositol 3-kinase/protein kinase B signal transduction"/>
    <property type="evidence" value="ECO:0007669"/>
    <property type="project" value="TreeGrafter"/>
</dbReference>
<dbReference type="InterPro" id="IPR015433">
    <property type="entry name" value="PI3/4_kinase"/>
</dbReference>
<dbReference type="SMART" id="SM00144">
    <property type="entry name" value="PI3K_rbd"/>
    <property type="match status" value="1"/>
</dbReference>
<keyword evidence="1" id="KW-0808">Transferase</keyword>
<keyword evidence="5" id="KW-0443">Lipid metabolism</keyword>
<dbReference type="GO" id="GO:0005942">
    <property type="term" value="C:phosphatidylinositol 3-kinase complex"/>
    <property type="evidence" value="ECO:0007669"/>
    <property type="project" value="TreeGrafter"/>
</dbReference>
<dbReference type="PROSITE" id="PS50290">
    <property type="entry name" value="PI3_4_KINASE_3"/>
    <property type="match status" value="1"/>
</dbReference>
<dbReference type="InterPro" id="IPR001263">
    <property type="entry name" value="PI3K_accessory_dom"/>
</dbReference>
<comment type="caution">
    <text evidence="16">The sequence shown here is derived from an EMBL/GenBank/DDBJ whole genome shotgun (WGS) entry which is preliminary data.</text>
</comment>
<reference evidence="17" key="1">
    <citation type="submission" date="2017-01" db="EMBL/GenBank/DDBJ databases">
        <title>Comparative genomics of anhydrobiosis in the tardigrade Hypsibius dujardini.</title>
        <authorList>
            <person name="Yoshida Y."/>
            <person name="Koutsovoulos G."/>
            <person name="Laetsch D."/>
            <person name="Stevens L."/>
            <person name="Kumar S."/>
            <person name="Horikawa D."/>
            <person name="Ishino K."/>
            <person name="Komine S."/>
            <person name="Tomita M."/>
            <person name="Blaxter M."/>
            <person name="Arakawa K."/>
        </authorList>
    </citation>
    <scope>NUCLEOTIDE SEQUENCE [LARGE SCALE GENOMIC DNA]</scope>
    <source>
        <strain evidence="17">Z151</strain>
    </source>
</reference>
<evidence type="ECO:0000313" key="16">
    <source>
        <dbReference type="EMBL" id="OQV22471.1"/>
    </source>
</evidence>
<dbReference type="InterPro" id="IPR001683">
    <property type="entry name" value="PX_dom"/>
</dbReference>
<evidence type="ECO:0000256" key="7">
    <source>
        <dbReference type="ARBA" id="ARBA00029297"/>
    </source>
</evidence>
<dbReference type="EMBL" id="MTYJ01000017">
    <property type="protein sequence ID" value="OQV22471.1"/>
    <property type="molecule type" value="Genomic_DNA"/>
</dbReference>
<dbReference type="OrthoDB" id="67688at2759"/>
<dbReference type="Proteomes" id="UP000192578">
    <property type="component" value="Unassembled WGS sequence"/>
</dbReference>
<dbReference type="GO" id="GO:0016303">
    <property type="term" value="F:1-phosphatidylinositol-3-kinase activity"/>
    <property type="evidence" value="ECO:0007669"/>
    <property type="project" value="UniProtKB-EC"/>
</dbReference>
<evidence type="ECO:0000259" key="14">
    <source>
        <dbReference type="PROSITE" id="PS51546"/>
    </source>
</evidence>
<dbReference type="SUPFAM" id="SSF54236">
    <property type="entry name" value="Ubiquitin-like"/>
    <property type="match status" value="1"/>
</dbReference>
<comment type="catalytic activity">
    <reaction evidence="6">
        <text>a 1,2-diacyl-sn-glycero-3-phospho-(1D-myo-inositol) + ATP = a 1,2-diacyl-sn-glycero-3-phospho-(1D-myo-inositol-3-phosphate) + ADP + H(+)</text>
        <dbReference type="Rhea" id="RHEA:12709"/>
        <dbReference type="ChEBI" id="CHEBI:15378"/>
        <dbReference type="ChEBI" id="CHEBI:30616"/>
        <dbReference type="ChEBI" id="CHEBI:57880"/>
        <dbReference type="ChEBI" id="CHEBI:58088"/>
        <dbReference type="ChEBI" id="CHEBI:456216"/>
        <dbReference type="EC" id="2.7.1.137"/>
    </reaction>
    <physiologicalReaction direction="left-to-right" evidence="6">
        <dbReference type="Rhea" id="RHEA:12710"/>
    </physiologicalReaction>
</comment>
<dbReference type="Pfam" id="PF00168">
    <property type="entry name" value="C2"/>
    <property type="match status" value="1"/>
</dbReference>
<dbReference type="Pfam" id="PF00454">
    <property type="entry name" value="PI3_PI4_kinase"/>
    <property type="match status" value="1"/>
</dbReference>
<dbReference type="SMART" id="SM00142">
    <property type="entry name" value="PI3K_C2"/>
    <property type="match status" value="1"/>
</dbReference>
<dbReference type="PROSITE" id="PS51545">
    <property type="entry name" value="PIK_HELICAL"/>
    <property type="match status" value="1"/>
</dbReference>
<feature type="domain" description="C2" evidence="10">
    <location>
        <begin position="1457"/>
        <end position="1576"/>
    </location>
</feature>
<dbReference type="PROSITE" id="PS51546">
    <property type="entry name" value="PI3K_RBD"/>
    <property type="match status" value="1"/>
</dbReference>
<dbReference type="Pfam" id="PF00792">
    <property type="entry name" value="PI3K_C2"/>
    <property type="match status" value="1"/>
</dbReference>
<evidence type="ECO:0000313" key="17">
    <source>
        <dbReference type="Proteomes" id="UP000192578"/>
    </source>
</evidence>
<dbReference type="SMART" id="SM00239">
    <property type="entry name" value="C2"/>
    <property type="match status" value="1"/>
</dbReference>
<dbReference type="Gene3D" id="3.30.1520.10">
    <property type="entry name" value="Phox-like domain"/>
    <property type="match status" value="1"/>
</dbReference>
<protein>
    <submittedName>
        <fullName evidence="16">Phosphatidylinositol 4-phosphate 3-kinase C2 domain-containing subunit alpha</fullName>
    </submittedName>
</protein>
<evidence type="ECO:0000256" key="3">
    <source>
        <dbReference type="ARBA" id="ARBA00022777"/>
    </source>
</evidence>
<evidence type="ECO:0000256" key="9">
    <source>
        <dbReference type="SAM" id="MobiDB-lite"/>
    </source>
</evidence>
<gene>
    <name evidence="16" type="ORF">BV898_03644</name>
</gene>
<keyword evidence="4" id="KW-0067">ATP-binding</keyword>
<dbReference type="InterPro" id="IPR002420">
    <property type="entry name" value="PI3K-type_C2_dom"/>
</dbReference>
<dbReference type="PROSITE" id="PS50195">
    <property type="entry name" value="PX"/>
    <property type="match status" value="1"/>
</dbReference>
<dbReference type="SUPFAM" id="SSF48371">
    <property type="entry name" value="ARM repeat"/>
    <property type="match status" value="1"/>
</dbReference>
<dbReference type="SMART" id="SM00312">
    <property type="entry name" value="PX"/>
    <property type="match status" value="1"/>
</dbReference>
<dbReference type="InterPro" id="IPR000008">
    <property type="entry name" value="C2_dom"/>
</dbReference>
<dbReference type="InterPro" id="IPR042236">
    <property type="entry name" value="PI3K_accessory_sf"/>
</dbReference>
<dbReference type="FunFam" id="1.10.1070.11:FF:000001">
    <property type="entry name" value="Phosphatidylinositol 4,5-bisphosphate 3-kinase catalytic subunit"/>
    <property type="match status" value="1"/>
</dbReference>
<name>A0A1W0X557_HYPEX</name>
<evidence type="ECO:0000256" key="6">
    <source>
        <dbReference type="ARBA" id="ARBA00023985"/>
    </source>
</evidence>
<dbReference type="InterPro" id="IPR036871">
    <property type="entry name" value="PX_dom_sf"/>
</dbReference>
<dbReference type="InterPro" id="IPR000341">
    <property type="entry name" value="PI3K_Ras-bd_dom"/>
</dbReference>
<dbReference type="InterPro" id="IPR035892">
    <property type="entry name" value="C2_domain_sf"/>
</dbReference>
<dbReference type="SMART" id="SM00145">
    <property type="entry name" value="PI3Ka"/>
    <property type="match status" value="1"/>
</dbReference>
<evidence type="ECO:0000256" key="8">
    <source>
        <dbReference type="PROSITE-ProRule" id="PRU00880"/>
    </source>
</evidence>
<dbReference type="Gene3D" id="3.30.1010.10">
    <property type="entry name" value="Phosphatidylinositol 3-kinase Catalytic Subunit, Chain A, domain 4"/>
    <property type="match status" value="1"/>
</dbReference>
<dbReference type="InterPro" id="IPR011009">
    <property type="entry name" value="Kinase-like_dom_sf"/>
</dbReference>
<dbReference type="PROSITE" id="PS50004">
    <property type="entry name" value="C2"/>
    <property type="match status" value="1"/>
</dbReference>
<dbReference type="GO" id="GO:0016477">
    <property type="term" value="P:cell migration"/>
    <property type="evidence" value="ECO:0007669"/>
    <property type="project" value="TreeGrafter"/>
</dbReference>
<dbReference type="Gene3D" id="2.60.40.150">
    <property type="entry name" value="C2 domain"/>
    <property type="match status" value="2"/>
</dbReference>
<dbReference type="Pfam" id="PF00787">
    <property type="entry name" value="PX"/>
    <property type="match status" value="1"/>
</dbReference>
<evidence type="ECO:0000259" key="12">
    <source>
        <dbReference type="PROSITE" id="PS50290"/>
    </source>
</evidence>
<dbReference type="InterPro" id="IPR036940">
    <property type="entry name" value="PI3/4_kinase_cat_sf"/>
</dbReference>
<dbReference type="SUPFAM" id="SSF64268">
    <property type="entry name" value="PX domain"/>
    <property type="match status" value="1"/>
</dbReference>
<evidence type="ECO:0000259" key="11">
    <source>
        <dbReference type="PROSITE" id="PS50195"/>
    </source>
</evidence>